<reference evidence="1 2" key="1">
    <citation type="submission" date="2020-07" db="EMBL/GenBank/DDBJ databases">
        <authorList>
            <person name="Maaloum M."/>
        </authorList>
    </citation>
    <scope>NUCLEOTIDE SEQUENCE [LARGE SCALE GENOMIC DNA]</scope>
    <source>
        <strain evidence="1 2">GCS-AN-3</strain>
    </source>
</reference>
<protein>
    <submittedName>
        <fullName evidence="1">Uncharacterized protein</fullName>
    </submittedName>
</protein>
<dbReference type="Proteomes" id="UP000589716">
    <property type="component" value="Unassembled WGS sequence"/>
</dbReference>
<evidence type="ECO:0000313" key="1">
    <source>
        <dbReference type="EMBL" id="NZA02244.1"/>
    </source>
</evidence>
<name>A0A853IVL3_9BURK</name>
<organism evidence="1 2">
    <name type="scientific">Ottowia beijingensis</name>
    <dbReference type="NCBI Taxonomy" id="1207057"/>
    <lineage>
        <taxon>Bacteria</taxon>
        <taxon>Pseudomonadati</taxon>
        <taxon>Pseudomonadota</taxon>
        <taxon>Betaproteobacteria</taxon>
        <taxon>Burkholderiales</taxon>
        <taxon>Comamonadaceae</taxon>
        <taxon>Ottowia</taxon>
    </lineage>
</organism>
<comment type="caution">
    <text evidence="1">The sequence shown here is derived from an EMBL/GenBank/DDBJ whole genome shotgun (WGS) entry which is preliminary data.</text>
</comment>
<accession>A0A853IVL3</accession>
<dbReference type="AlphaFoldDB" id="A0A853IVL3"/>
<dbReference type="EMBL" id="JACCKX010000001">
    <property type="protein sequence ID" value="NZA02244.1"/>
    <property type="molecule type" value="Genomic_DNA"/>
</dbReference>
<gene>
    <name evidence="1" type="ORF">H0I39_11675</name>
</gene>
<keyword evidence="2" id="KW-1185">Reference proteome</keyword>
<evidence type="ECO:0000313" key="2">
    <source>
        <dbReference type="Proteomes" id="UP000589716"/>
    </source>
</evidence>
<proteinExistence type="predicted"/>
<dbReference type="RefSeq" id="WP_180550593.1">
    <property type="nucleotide sequence ID" value="NZ_DAIPTI010000004.1"/>
</dbReference>
<sequence>MLTLRLPKALEAEFLDYCERHGVSKTEAGLTALRKLLVAERAPLPIPEDDPLVKWIGVMEDGPSTDEWLRATRGDDWNRP</sequence>